<protein>
    <submittedName>
        <fullName evidence="1">Uncharacterized protein</fullName>
    </submittedName>
</protein>
<reference evidence="1" key="1">
    <citation type="submission" date="2018-02" db="EMBL/GenBank/DDBJ databases">
        <title>Rhizophora mucronata_Transcriptome.</title>
        <authorList>
            <person name="Meera S.P."/>
            <person name="Sreeshan A."/>
            <person name="Augustine A."/>
        </authorList>
    </citation>
    <scope>NUCLEOTIDE SEQUENCE</scope>
    <source>
        <tissue evidence="1">Leaf</tissue>
    </source>
</reference>
<proteinExistence type="predicted"/>
<accession>A0A2P2N6S5</accession>
<dbReference type="AlphaFoldDB" id="A0A2P2N6S5"/>
<sequence>MKNQRKGERKDEESLYNLTRHILCIEFARKCPYSVSDDIKSPD</sequence>
<dbReference type="EMBL" id="GGEC01057684">
    <property type="protein sequence ID" value="MBX38168.1"/>
    <property type="molecule type" value="Transcribed_RNA"/>
</dbReference>
<evidence type="ECO:0000313" key="1">
    <source>
        <dbReference type="EMBL" id="MBX38168.1"/>
    </source>
</evidence>
<name>A0A2P2N6S5_RHIMU</name>
<organism evidence="1">
    <name type="scientific">Rhizophora mucronata</name>
    <name type="common">Asiatic mangrove</name>
    <dbReference type="NCBI Taxonomy" id="61149"/>
    <lineage>
        <taxon>Eukaryota</taxon>
        <taxon>Viridiplantae</taxon>
        <taxon>Streptophyta</taxon>
        <taxon>Embryophyta</taxon>
        <taxon>Tracheophyta</taxon>
        <taxon>Spermatophyta</taxon>
        <taxon>Magnoliopsida</taxon>
        <taxon>eudicotyledons</taxon>
        <taxon>Gunneridae</taxon>
        <taxon>Pentapetalae</taxon>
        <taxon>rosids</taxon>
        <taxon>fabids</taxon>
        <taxon>Malpighiales</taxon>
        <taxon>Rhizophoraceae</taxon>
        <taxon>Rhizophora</taxon>
    </lineage>
</organism>